<keyword evidence="4" id="KW-1185">Reference proteome</keyword>
<dbReference type="PANTHER" id="PTHR47307:SF1">
    <property type="entry name" value="GLUTATHIONE-REGULATED POTASSIUM-EFFLUX SYSTEM ANCILLARY PROTEIN KEFG"/>
    <property type="match status" value="1"/>
</dbReference>
<evidence type="ECO:0000259" key="2">
    <source>
        <dbReference type="Pfam" id="PF02525"/>
    </source>
</evidence>
<organism evidence="3 4">
    <name type="scientific">Fructilactobacillus ixorae</name>
    <dbReference type="NCBI Taxonomy" id="1750535"/>
    <lineage>
        <taxon>Bacteria</taxon>
        <taxon>Bacillati</taxon>
        <taxon>Bacillota</taxon>
        <taxon>Bacilli</taxon>
        <taxon>Lactobacillales</taxon>
        <taxon>Lactobacillaceae</taxon>
        <taxon>Fructilactobacillus</taxon>
    </lineage>
</organism>
<dbReference type="Gene3D" id="3.40.50.360">
    <property type="match status" value="1"/>
</dbReference>
<sequence length="232" mass="26339">MKTLVIVAHPEYADSSTQAFLKRGQAGLENVTWKRLDSSQWPLTVAAEQQALIAADRVIFQFPLYWYSAPALLKQWEDDVLTRAFTFAGERGCLAAKQLGIVTSLGSAEQEFQAGGTEDFSLSEILTPYRAIAHRAGMQFLKPLVIDQFGYQSEAEQAELLIKYQQYLTAPQPLSFEQRVAWLIQQLKRWQTTQPAERQQRLALVINQLSANQEHLDDLKDQIKLIRQAEEG</sequence>
<dbReference type="InterPro" id="IPR029039">
    <property type="entry name" value="Flavoprotein-like_sf"/>
</dbReference>
<evidence type="ECO:0000256" key="1">
    <source>
        <dbReference type="ARBA" id="ARBA00023002"/>
    </source>
</evidence>
<evidence type="ECO:0000313" key="4">
    <source>
        <dbReference type="Proteomes" id="UP001057532"/>
    </source>
</evidence>
<dbReference type="Pfam" id="PF02525">
    <property type="entry name" value="Flavodoxin_2"/>
    <property type="match status" value="1"/>
</dbReference>
<accession>A0ABY5C5V6</accession>
<gene>
    <name evidence="3" type="ORF">M8332_00855</name>
</gene>
<keyword evidence="1" id="KW-0560">Oxidoreductase</keyword>
<dbReference type="InterPro" id="IPR046980">
    <property type="entry name" value="KefG/KefF"/>
</dbReference>
<protein>
    <submittedName>
        <fullName evidence="3">NAD(P)H-dependent oxidoreductase</fullName>
    </submittedName>
</protein>
<dbReference type="RefSeq" id="WP_252780285.1">
    <property type="nucleotide sequence ID" value="NZ_CP097478.1"/>
</dbReference>
<dbReference type="PANTHER" id="PTHR47307">
    <property type="entry name" value="GLUTATHIONE-REGULATED POTASSIUM-EFFLUX SYSTEM ANCILLARY PROTEIN KEFG"/>
    <property type="match status" value="1"/>
</dbReference>
<dbReference type="EMBL" id="CP097478">
    <property type="protein sequence ID" value="USS93449.1"/>
    <property type="molecule type" value="Genomic_DNA"/>
</dbReference>
<name>A0ABY5C5V6_9LACO</name>
<reference evidence="3" key="1">
    <citation type="submission" date="2022-05" db="EMBL/GenBank/DDBJ databases">
        <authorList>
            <person name="Oliphant S.A."/>
            <person name="Watson-Haigh N.S."/>
            <person name="Sumby K.M."/>
            <person name="Gardner J.M."/>
            <person name="Jiranek V."/>
        </authorList>
    </citation>
    <scope>NUCLEOTIDE SEQUENCE</scope>
    <source>
        <strain evidence="3">Ru20-1</strain>
    </source>
</reference>
<dbReference type="InterPro" id="IPR003680">
    <property type="entry name" value="Flavodoxin_fold"/>
</dbReference>
<dbReference type="SUPFAM" id="SSF52218">
    <property type="entry name" value="Flavoproteins"/>
    <property type="match status" value="1"/>
</dbReference>
<dbReference type="Proteomes" id="UP001057532">
    <property type="component" value="Chromosome"/>
</dbReference>
<evidence type="ECO:0000313" key="3">
    <source>
        <dbReference type="EMBL" id="USS93449.1"/>
    </source>
</evidence>
<feature type="domain" description="Flavodoxin-like fold" evidence="2">
    <location>
        <begin position="1"/>
        <end position="167"/>
    </location>
</feature>
<proteinExistence type="predicted"/>